<feature type="compositionally biased region" description="Polar residues" evidence="2">
    <location>
        <begin position="339"/>
        <end position="352"/>
    </location>
</feature>
<accession>A0AAV6UM66</accession>
<feature type="compositionally biased region" description="Polar residues" evidence="2">
    <location>
        <begin position="651"/>
        <end position="661"/>
    </location>
</feature>
<feature type="region of interest" description="Disordered" evidence="2">
    <location>
        <begin position="1446"/>
        <end position="1513"/>
    </location>
</feature>
<keyword evidence="1" id="KW-0175">Coiled coil</keyword>
<feature type="region of interest" description="Disordered" evidence="2">
    <location>
        <begin position="1353"/>
        <end position="1373"/>
    </location>
</feature>
<feature type="compositionally biased region" description="Low complexity" evidence="2">
    <location>
        <begin position="1262"/>
        <end position="1292"/>
    </location>
</feature>
<feature type="compositionally biased region" description="Basic and acidic residues" evidence="2">
    <location>
        <begin position="1301"/>
        <end position="1321"/>
    </location>
</feature>
<evidence type="ECO:0000256" key="1">
    <source>
        <dbReference type="SAM" id="Coils"/>
    </source>
</evidence>
<feature type="compositionally biased region" description="Polar residues" evidence="2">
    <location>
        <begin position="1456"/>
        <end position="1475"/>
    </location>
</feature>
<feature type="region of interest" description="Disordered" evidence="2">
    <location>
        <begin position="579"/>
        <end position="600"/>
    </location>
</feature>
<feature type="region of interest" description="Disordered" evidence="2">
    <location>
        <begin position="881"/>
        <end position="902"/>
    </location>
</feature>
<feature type="compositionally biased region" description="Polar residues" evidence="2">
    <location>
        <begin position="259"/>
        <end position="275"/>
    </location>
</feature>
<dbReference type="Proteomes" id="UP000827092">
    <property type="component" value="Unassembled WGS sequence"/>
</dbReference>
<feature type="region of interest" description="Disordered" evidence="2">
    <location>
        <begin position="1255"/>
        <end position="1321"/>
    </location>
</feature>
<sequence length="1570" mass="175214">MFSNFKIPQEQALQNEVLSLKEDLKSERLKLQTQQDRVQRLEDELSVMQQLRQELDKEKELRMIAEDKLLELLDYEKRAEIHRKENEKHTESKSTQMDVADTVPEFAMTEKQSPLLYEGRLRKYQTYIAKLENDNLMLVNELKKFKDLSPRSQEEHAKVLVDKLGQMERNTQQQQVQYETCLDEVAHKLVEMVLVQQRLEEECKVLHLRVEQLEQENGTLMELIEDDKVEKVEKVDCAKVSSVPSSNSSIEHHKLSRHPITSSPLKKMPTSQKQFKSSEIRKHSSKSANASPIKKPCAEPRSTVTNPMSPGHKLGCASKIPSYGTSSRPLLLHKKSETDISLSKSRIPQNETGEPAPNSKPTSSSKSRLPSSAKGTKATSAKRKRNSRNGSPSDKGVKDSKQRFKSNHSRWDPRNDSNDDIPPPYNELSPIPAFPHHPQQVWSFNCEVNTNLPVPEIKRKIADSIEAFSDKLGCGSMDHSDSKQTLSASDSSTAIEGACRTRDEGYSTMSSDLQPDSVADTTISEAENSATYVITEKTDACNSDDSVTECLDGSMCSSSDSGFGPLYQVATLKFPVMNSTEEQPDRTSSDLPKFEGSSRTIKSKEQIASVKPTVRSVLNAGDQSQTLRGDIESNTICDHFQFDSPKLNSLTCSPVASPQKSQKADDVDISSPTKPSNENKLSSTDQSTMIDYWSFPKEILALKNYRKTWHLGPSKSIYDDQVVFCTRHSYIDDNLFDEKVETAEKATLTEPEEELWREKALAPFIDESIWSLYSSEGDIQIKHFPIEPLMSEPSLEKLITNCSPCIIVTQNDECDQSDDDDDHKTSAIRSSNNSSYCNLNCTNDSNPEKFRSGLERVASDTVLYLKDAIHELEDSMRRGLKSSKNIPGLHQNSGSESEASPQRDFCLKPEILRTLEATLREQNSSLAWTSPSRSSSLSSLQSSTSCHVISDEMEDVDIVHTSRKGSQDPDLSSASDAEYENLEHKDFVERWLQKEVVCNNNVPKMVPVLETVEEIGECPYISLKRKTSLPCDTTNSPSPISPRMRFKSFPADSNMPTPYEQLFPLPSSTPSSPLRNIEIDATKQTDNIEDANCLDPEAKEFNGDFYTLCSIGSNKSLDLFSPSKTRDMTLKQLVESPVFNRKSPPKSASKALPTKLDKPKPTGLVKPTRPLTLAVSSAPSVPRHTRQMSTSNVPLPTDKSIKKSLEINSKSKVPCIKSPVRSGETRAKINICSKVPLKNHSSVFQNDSNQCKVASNSKTVEDNSSNEVSTSSSLPASVTTSDSVVKSKSPTKIIFRNRSPSKQEDSPKKHQSKKDRDVARQNRVKEGCGTAWIHLQADPLLSDPSVRNTLLDSIKAPSSSSGSSSSEAEEEEVANEVLVIQTNSHLHRICKERRHKVKASANNPLYDLRKRSSIMGRRELFYRFGEKEKEAIACFDFLEKIPSASGESLNRRIESSAAQTTRHVPSNLSLANRSTSTKERISLQSPHNGDSPKMASSLEHPSKKQPAVHAKSPYSARQLKLPNLWNKPLGHNMSSSTLNSQDFELLDHISLSDSCAESYSSTPESYDEIS</sequence>
<organism evidence="3 4">
    <name type="scientific">Oedothorax gibbosus</name>
    <dbReference type="NCBI Taxonomy" id="931172"/>
    <lineage>
        <taxon>Eukaryota</taxon>
        <taxon>Metazoa</taxon>
        <taxon>Ecdysozoa</taxon>
        <taxon>Arthropoda</taxon>
        <taxon>Chelicerata</taxon>
        <taxon>Arachnida</taxon>
        <taxon>Araneae</taxon>
        <taxon>Araneomorphae</taxon>
        <taxon>Entelegynae</taxon>
        <taxon>Araneoidea</taxon>
        <taxon>Linyphiidae</taxon>
        <taxon>Erigoninae</taxon>
        <taxon>Oedothorax</taxon>
    </lineage>
</organism>
<protein>
    <recommendedName>
        <fullName evidence="5">Nck-associated protein 5</fullName>
    </recommendedName>
</protein>
<evidence type="ECO:0000313" key="3">
    <source>
        <dbReference type="EMBL" id="KAG8185535.1"/>
    </source>
</evidence>
<feature type="region of interest" description="Disordered" evidence="2">
    <location>
        <begin position="651"/>
        <end position="683"/>
    </location>
</feature>
<feature type="compositionally biased region" description="Polar residues" evidence="2">
    <location>
        <begin position="882"/>
        <end position="900"/>
    </location>
</feature>
<evidence type="ECO:0008006" key="5">
    <source>
        <dbReference type="Google" id="ProtNLM"/>
    </source>
</evidence>
<feature type="coiled-coil region" evidence="1">
    <location>
        <begin position="10"/>
        <end position="92"/>
    </location>
</feature>
<keyword evidence="4" id="KW-1185">Reference proteome</keyword>
<feature type="coiled-coil region" evidence="1">
    <location>
        <begin position="196"/>
        <end position="230"/>
    </location>
</feature>
<feature type="compositionally biased region" description="Low complexity" evidence="2">
    <location>
        <begin position="357"/>
        <end position="374"/>
    </location>
</feature>
<feature type="region of interest" description="Disordered" evidence="2">
    <location>
        <begin position="1139"/>
        <end position="1198"/>
    </location>
</feature>
<evidence type="ECO:0000313" key="4">
    <source>
        <dbReference type="Proteomes" id="UP000827092"/>
    </source>
</evidence>
<feature type="region of interest" description="Disordered" evidence="2">
    <location>
        <begin position="242"/>
        <end position="432"/>
    </location>
</feature>
<proteinExistence type="predicted"/>
<dbReference type="EMBL" id="JAFNEN010000333">
    <property type="protein sequence ID" value="KAG8185535.1"/>
    <property type="molecule type" value="Genomic_DNA"/>
</dbReference>
<feature type="compositionally biased region" description="Polar residues" evidence="2">
    <location>
        <begin position="670"/>
        <end position="683"/>
    </location>
</feature>
<name>A0AAV6UM66_9ARAC</name>
<evidence type="ECO:0000256" key="2">
    <source>
        <dbReference type="SAM" id="MobiDB-lite"/>
    </source>
</evidence>
<comment type="caution">
    <text evidence="3">The sequence shown here is derived from an EMBL/GenBank/DDBJ whole genome shotgun (WGS) entry which is preliminary data.</text>
</comment>
<gene>
    <name evidence="3" type="ORF">JTE90_012871</name>
</gene>
<reference evidence="3 4" key="1">
    <citation type="journal article" date="2022" name="Nat. Ecol. Evol.">
        <title>A masculinizing supergene underlies an exaggerated male reproductive morph in a spider.</title>
        <authorList>
            <person name="Hendrickx F."/>
            <person name="De Corte Z."/>
            <person name="Sonet G."/>
            <person name="Van Belleghem S.M."/>
            <person name="Kostlbacher S."/>
            <person name="Vangestel C."/>
        </authorList>
    </citation>
    <scope>NUCLEOTIDE SEQUENCE [LARGE SCALE GENOMIC DNA]</scope>
    <source>
        <strain evidence="3">W744_W776</strain>
    </source>
</reference>